<dbReference type="InterPro" id="IPR000326">
    <property type="entry name" value="PAP2/HPO"/>
</dbReference>
<protein>
    <submittedName>
        <fullName evidence="3">Phosphatase PAP2 family protein</fullName>
    </submittedName>
</protein>
<dbReference type="PANTHER" id="PTHR14969:SF13">
    <property type="entry name" value="AT30094P"/>
    <property type="match status" value="1"/>
</dbReference>
<proteinExistence type="predicted"/>
<organism evidence="3 4">
    <name type="scientific">Rossellomorea oryzaecorticis</name>
    <dbReference type="NCBI Taxonomy" id="1396505"/>
    <lineage>
        <taxon>Bacteria</taxon>
        <taxon>Bacillati</taxon>
        <taxon>Bacillota</taxon>
        <taxon>Bacilli</taxon>
        <taxon>Bacillales</taxon>
        <taxon>Bacillaceae</taxon>
        <taxon>Rossellomorea</taxon>
    </lineage>
</organism>
<keyword evidence="1" id="KW-1133">Transmembrane helix</keyword>
<dbReference type="CDD" id="cd03392">
    <property type="entry name" value="PAP2_like_2"/>
    <property type="match status" value="1"/>
</dbReference>
<sequence>MEERQKKKAVFFIISLICLSIFTWGFVSILEEWKENEIAGFDNGVFDIVHSFISPKLTTLMTSITFLGGVKWLSICTVGIVIVLLFMKKYPLALFVALTVGLGAAFNWLLKWIFKRDRPDIEALIEQGGYSFPSGHSMGSFIFYGAAAFMLFRALDKRLYKWICVVFLSLLIISIGLSRVYLGVHYPSDIIAGFTAGGAWLTLCMSVYIYFYKRSDWKYKNKQMTKT</sequence>
<dbReference type="PANTHER" id="PTHR14969">
    <property type="entry name" value="SPHINGOSINE-1-PHOSPHATE PHOSPHOHYDROLASE"/>
    <property type="match status" value="1"/>
</dbReference>
<evidence type="ECO:0000256" key="1">
    <source>
        <dbReference type="SAM" id="Phobius"/>
    </source>
</evidence>
<evidence type="ECO:0000259" key="2">
    <source>
        <dbReference type="SMART" id="SM00014"/>
    </source>
</evidence>
<dbReference type="SMART" id="SM00014">
    <property type="entry name" value="acidPPc"/>
    <property type="match status" value="1"/>
</dbReference>
<evidence type="ECO:0000313" key="4">
    <source>
        <dbReference type="Proteomes" id="UP001628668"/>
    </source>
</evidence>
<feature type="transmembrane region" description="Helical" evidence="1">
    <location>
        <begin position="64"/>
        <end position="85"/>
    </location>
</feature>
<accession>A0ABW8VP59</accession>
<feature type="transmembrane region" description="Helical" evidence="1">
    <location>
        <begin position="9"/>
        <end position="27"/>
    </location>
</feature>
<keyword evidence="1" id="KW-0472">Membrane</keyword>
<feature type="transmembrane region" description="Helical" evidence="1">
    <location>
        <begin position="159"/>
        <end position="178"/>
    </location>
</feature>
<feature type="transmembrane region" description="Helical" evidence="1">
    <location>
        <begin position="190"/>
        <end position="212"/>
    </location>
</feature>
<dbReference type="InterPro" id="IPR036938">
    <property type="entry name" value="PAP2/HPO_sf"/>
</dbReference>
<dbReference type="EMBL" id="JBJOSA010000006">
    <property type="protein sequence ID" value="MFL8937156.1"/>
    <property type="molecule type" value="Genomic_DNA"/>
</dbReference>
<dbReference type="Pfam" id="PF01569">
    <property type="entry name" value="PAP2"/>
    <property type="match status" value="1"/>
</dbReference>
<name>A0ABW8VP59_9BACI</name>
<evidence type="ECO:0000313" key="3">
    <source>
        <dbReference type="EMBL" id="MFL8937156.1"/>
    </source>
</evidence>
<dbReference type="Proteomes" id="UP001628668">
    <property type="component" value="Unassembled WGS sequence"/>
</dbReference>
<feature type="transmembrane region" description="Helical" evidence="1">
    <location>
        <begin position="134"/>
        <end position="152"/>
    </location>
</feature>
<feature type="domain" description="Phosphatidic acid phosphatase type 2/haloperoxidase" evidence="2">
    <location>
        <begin position="93"/>
        <end position="205"/>
    </location>
</feature>
<dbReference type="Gene3D" id="1.20.144.10">
    <property type="entry name" value="Phosphatidic acid phosphatase type 2/haloperoxidase"/>
    <property type="match status" value="2"/>
</dbReference>
<comment type="caution">
    <text evidence="3">The sequence shown here is derived from an EMBL/GenBank/DDBJ whole genome shotgun (WGS) entry which is preliminary data.</text>
</comment>
<dbReference type="RefSeq" id="WP_052011546.1">
    <property type="nucleotide sequence ID" value="NZ_JBJOSA010000006.1"/>
</dbReference>
<feature type="transmembrane region" description="Helical" evidence="1">
    <location>
        <begin position="92"/>
        <end position="114"/>
    </location>
</feature>
<gene>
    <name evidence="3" type="ORF">ACKA06_10185</name>
</gene>
<dbReference type="SUPFAM" id="SSF48317">
    <property type="entry name" value="Acid phosphatase/Vanadium-dependent haloperoxidase"/>
    <property type="match status" value="1"/>
</dbReference>
<keyword evidence="1" id="KW-0812">Transmembrane</keyword>
<reference evidence="3 4" key="1">
    <citation type="submission" date="2024-12" db="EMBL/GenBank/DDBJ databases">
        <authorList>
            <person name="Li X."/>
            <person name="Zhang D."/>
        </authorList>
    </citation>
    <scope>NUCLEOTIDE SEQUENCE [LARGE SCALE GENOMIC DNA]</scope>
    <source>
        <strain evidence="3 4">JCM19602</strain>
    </source>
</reference>
<keyword evidence="4" id="KW-1185">Reference proteome</keyword>